<name>A0ABP9V093_9BACT</name>
<dbReference type="InterPro" id="IPR013320">
    <property type="entry name" value="ConA-like_dom_sf"/>
</dbReference>
<evidence type="ECO:0000259" key="4">
    <source>
        <dbReference type="Pfam" id="PF03629"/>
    </source>
</evidence>
<dbReference type="InterPro" id="IPR005181">
    <property type="entry name" value="SASA"/>
</dbReference>
<feature type="domain" description="Sialate O-acetylesterase" evidence="4">
    <location>
        <begin position="23"/>
        <end position="263"/>
    </location>
</feature>
<gene>
    <name evidence="6" type="ORF">Rhal01_02216</name>
</gene>
<dbReference type="RefSeq" id="WP_346188765.1">
    <property type="nucleotide sequence ID" value="NZ_BAABRL010000006.1"/>
</dbReference>
<feature type="domain" description="SGNH hydrolase-type esterase" evidence="5">
    <location>
        <begin position="398"/>
        <end position="508"/>
    </location>
</feature>
<dbReference type="Proteomes" id="UP001424741">
    <property type="component" value="Unassembled WGS sequence"/>
</dbReference>
<evidence type="ECO:0000259" key="5">
    <source>
        <dbReference type="Pfam" id="PF13472"/>
    </source>
</evidence>
<feature type="chain" id="PRO_5046456368" description="SGNH hydrolase-type esterase domain-containing protein" evidence="3">
    <location>
        <begin position="20"/>
        <end position="866"/>
    </location>
</feature>
<reference evidence="6 7" key="1">
    <citation type="submission" date="2024-02" db="EMBL/GenBank/DDBJ databases">
        <title>Rubritalea halochordaticola NBRC 107102.</title>
        <authorList>
            <person name="Ichikawa N."/>
            <person name="Katano-Makiyama Y."/>
            <person name="Hidaka K."/>
        </authorList>
    </citation>
    <scope>NUCLEOTIDE SEQUENCE [LARGE SCALE GENOMIC DNA]</scope>
    <source>
        <strain evidence="6 7">NBRC 107102</strain>
    </source>
</reference>
<dbReference type="Pfam" id="PF03629">
    <property type="entry name" value="SASA"/>
    <property type="match status" value="1"/>
</dbReference>
<organism evidence="6 7">
    <name type="scientific">Rubritalea halochordaticola</name>
    <dbReference type="NCBI Taxonomy" id="714537"/>
    <lineage>
        <taxon>Bacteria</taxon>
        <taxon>Pseudomonadati</taxon>
        <taxon>Verrucomicrobiota</taxon>
        <taxon>Verrucomicrobiia</taxon>
        <taxon>Verrucomicrobiales</taxon>
        <taxon>Rubritaleaceae</taxon>
        <taxon>Rubritalea</taxon>
    </lineage>
</organism>
<dbReference type="InterPro" id="IPR052940">
    <property type="entry name" value="Carb_Esterase_6"/>
</dbReference>
<accession>A0ABP9V093</accession>
<dbReference type="SUPFAM" id="SSF52266">
    <property type="entry name" value="SGNH hydrolase"/>
    <property type="match status" value="2"/>
</dbReference>
<keyword evidence="3" id="KW-0732">Signal</keyword>
<proteinExistence type="predicted"/>
<comment type="caution">
    <text evidence="6">The sequence shown here is derived from an EMBL/GenBank/DDBJ whole genome shotgun (WGS) entry which is preliminary data.</text>
</comment>
<sequence length="866" mass="93653">MRLLHILAFTLLAASSALAEHYKLFVLTGQSNSLGVTNFGEADPTSGSDPADDHVKFYWHNVASATTSLGDSGGVFTSLQDQQGGYYPGSATHWGPEIEFSRTLYRAGVRNFGIIKASRGGGGNTLWSKSAGGHMYSHVVDTVTAATTALTSNGDTFEIVGLLYVQGESNTSTEATIADTRFTELITSLRSDLPNATSMYGVIGGITAAGSSRDTTRAKHASLAASDATISYIDNLDLELGGDNLHLTKAAKIRSGERFAQEFFAQNIVSRWYGKLAFIGDSITQGGAGHSSYRYQIFKHLAEKSVPKNATTGYQFVGSVTGAYQNNPGSTADHNGQSFDNIHDGHWGWRAFWENARVPLPSGRYNTNNLGQGTLLNWTGQSLTFETSDAPTTKAYTGTTYTPDTASILIGINDLAGGSSPTQVRDDISLMIDQLQAANPNVSIFLNHVLHTNQAASLQTNVDTTNGLLQALADSKTTATSCVWVCDPSTGFDPVTMTHDNVHPNLTGEIYVAARIAARLGLTETPENEATDNSPPHEEKDYSTFSNKYEGDEIYDGSNYINSWTEVTPAATAESLVGDGTDLRRDHTGYTGGAWLEGTNTGWSANNDSNWTLEIRMKVTSAANGIALWLGTGNDIALPVIYDDRTTSFSTRYDVAHTNNDGAYHTFRVANDANNNVYHLWRDGVRLTPVAGVSYDSTSNDERLIIGDTTSGSLGDNYNVDIDYICYDQTGAYLPIHADADGDGISDSWEYQYYGDILSADASADEDNDDKTTLQEFLANTDPKDNSSRLHPDTFSWDQSGNFSTSVYSSSIRLYSLYTSTDLGKSDPWTLVDGPKQGNDTFLILQDTTSGNSATQRFYRIEASLP</sequence>
<keyword evidence="1" id="KW-0378">Hydrolase</keyword>
<keyword evidence="7" id="KW-1185">Reference proteome</keyword>
<dbReference type="PANTHER" id="PTHR31988:SF19">
    <property type="entry name" value="9-O-ACETYL-N-ACETYLNEURAMINIC ACID DEACETYLASE-RELATED"/>
    <property type="match status" value="1"/>
</dbReference>
<evidence type="ECO:0000256" key="1">
    <source>
        <dbReference type="ARBA" id="ARBA00022801"/>
    </source>
</evidence>
<feature type="signal peptide" evidence="3">
    <location>
        <begin position="1"/>
        <end position="19"/>
    </location>
</feature>
<evidence type="ECO:0000313" key="7">
    <source>
        <dbReference type="Proteomes" id="UP001424741"/>
    </source>
</evidence>
<dbReference type="EMBL" id="BAABRL010000006">
    <property type="protein sequence ID" value="GAA5496035.1"/>
    <property type="molecule type" value="Genomic_DNA"/>
</dbReference>
<dbReference type="InterPro" id="IPR013830">
    <property type="entry name" value="SGNH_hydro"/>
</dbReference>
<evidence type="ECO:0008006" key="8">
    <source>
        <dbReference type="Google" id="ProtNLM"/>
    </source>
</evidence>
<evidence type="ECO:0000256" key="3">
    <source>
        <dbReference type="SAM" id="SignalP"/>
    </source>
</evidence>
<feature type="region of interest" description="Disordered" evidence="2">
    <location>
        <begin position="525"/>
        <end position="544"/>
    </location>
</feature>
<protein>
    <recommendedName>
        <fullName evidence="8">SGNH hydrolase-type esterase domain-containing protein</fullName>
    </recommendedName>
</protein>
<dbReference type="Pfam" id="PF13472">
    <property type="entry name" value="Lipase_GDSL_2"/>
    <property type="match status" value="1"/>
</dbReference>
<dbReference type="SUPFAM" id="SSF49899">
    <property type="entry name" value="Concanavalin A-like lectins/glucanases"/>
    <property type="match status" value="1"/>
</dbReference>
<evidence type="ECO:0000256" key="2">
    <source>
        <dbReference type="SAM" id="MobiDB-lite"/>
    </source>
</evidence>
<dbReference type="Gene3D" id="3.40.50.1110">
    <property type="entry name" value="SGNH hydrolase"/>
    <property type="match status" value="2"/>
</dbReference>
<evidence type="ECO:0000313" key="6">
    <source>
        <dbReference type="EMBL" id="GAA5496035.1"/>
    </source>
</evidence>
<dbReference type="PANTHER" id="PTHR31988">
    <property type="entry name" value="ESTERASE, PUTATIVE (DUF303)-RELATED"/>
    <property type="match status" value="1"/>
</dbReference>
<dbReference type="InterPro" id="IPR036514">
    <property type="entry name" value="SGNH_hydro_sf"/>
</dbReference>